<protein>
    <recommendedName>
        <fullName evidence="5">NADH-quinone oxidoreductase subunit N</fullName>
        <ecNumber evidence="5">7.1.1.-</ecNumber>
    </recommendedName>
    <alternativeName>
        <fullName evidence="5">NADH dehydrogenase I subunit N</fullName>
    </alternativeName>
    <alternativeName>
        <fullName evidence="5">NDH-1 subunit N</fullName>
    </alternativeName>
</protein>
<dbReference type="GO" id="GO:0012505">
    <property type="term" value="C:endomembrane system"/>
    <property type="evidence" value="ECO:0007669"/>
    <property type="project" value="UniProtKB-SubCell"/>
</dbReference>
<keyword evidence="5" id="KW-0874">Quinone</keyword>
<dbReference type="GO" id="GO:0050136">
    <property type="term" value="F:NADH dehydrogenase (quinone) (non-electrogenic) activity"/>
    <property type="evidence" value="ECO:0007669"/>
    <property type="project" value="UniProtKB-UniRule"/>
</dbReference>
<feature type="transmembrane region" description="Helical" evidence="5">
    <location>
        <begin position="410"/>
        <end position="430"/>
    </location>
</feature>
<comment type="caution">
    <text evidence="8">The sequence shown here is derived from an EMBL/GenBank/DDBJ whole genome shotgun (WGS) entry which is preliminary data.</text>
</comment>
<proteinExistence type="inferred from homology"/>
<keyword evidence="5" id="KW-1003">Cell membrane</keyword>
<comment type="subcellular location">
    <subcellularLocation>
        <location evidence="5">Cell membrane</location>
        <topology evidence="5">Multi-pass membrane protein</topology>
    </subcellularLocation>
    <subcellularLocation>
        <location evidence="1">Endomembrane system</location>
        <topology evidence="1">Multi-pass membrane protein</topology>
    </subcellularLocation>
    <subcellularLocation>
        <location evidence="6">Membrane</location>
        <topology evidence="6">Multi-pass membrane protein</topology>
    </subcellularLocation>
</comment>
<feature type="transmembrane region" description="Helical" evidence="5">
    <location>
        <begin position="271"/>
        <end position="290"/>
    </location>
</feature>
<name>A0A368L504_9BURK</name>
<reference evidence="8 9" key="1">
    <citation type="journal article" date="2018" name="Int. J. Syst. Evol. Microbiol.">
        <title>Parvibium lacunae gen. nov., sp. nov., a new member of the family Alcaligenaceae isolated from a freshwater pond.</title>
        <authorList>
            <person name="Chen W.M."/>
            <person name="Xie P.B."/>
            <person name="Hsu M.Y."/>
            <person name="Sheu S.Y."/>
        </authorList>
    </citation>
    <scope>NUCLEOTIDE SEQUENCE [LARGE SCALE GENOMIC DNA]</scope>
    <source>
        <strain evidence="8 9">KMB9</strain>
    </source>
</reference>
<evidence type="ECO:0000313" key="8">
    <source>
        <dbReference type="EMBL" id="RCS58676.1"/>
    </source>
</evidence>
<feature type="transmembrane region" description="Helical" evidence="5">
    <location>
        <begin position="332"/>
        <end position="353"/>
    </location>
</feature>
<dbReference type="GO" id="GO:0048038">
    <property type="term" value="F:quinone binding"/>
    <property type="evidence" value="ECO:0007669"/>
    <property type="project" value="UniProtKB-KW"/>
</dbReference>
<keyword evidence="9" id="KW-1185">Reference proteome</keyword>
<feature type="transmembrane region" description="Helical" evidence="5">
    <location>
        <begin position="374"/>
        <end position="398"/>
    </location>
</feature>
<evidence type="ECO:0000256" key="3">
    <source>
        <dbReference type="ARBA" id="ARBA00022989"/>
    </source>
</evidence>
<evidence type="ECO:0000259" key="7">
    <source>
        <dbReference type="Pfam" id="PF00361"/>
    </source>
</evidence>
<evidence type="ECO:0000313" key="9">
    <source>
        <dbReference type="Proteomes" id="UP000252357"/>
    </source>
</evidence>
<dbReference type="OrthoDB" id="9768329at2"/>
<feature type="transmembrane region" description="Helical" evidence="5">
    <location>
        <begin position="156"/>
        <end position="177"/>
    </location>
</feature>
<feature type="transmembrane region" description="Helical" evidence="5">
    <location>
        <begin position="33"/>
        <end position="53"/>
    </location>
</feature>
<feature type="transmembrane region" description="Helical" evidence="5">
    <location>
        <begin position="73"/>
        <end position="92"/>
    </location>
</feature>
<feature type="transmembrane region" description="Helical" evidence="5">
    <location>
        <begin position="297"/>
        <end position="320"/>
    </location>
</feature>
<dbReference type="EC" id="7.1.1.-" evidence="5"/>
<evidence type="ECO:0000256" key="5">
    <source>
        <dbReference type="HAMAP-Rule" id="MF_00445"/>
    </source>
</evidence>
<dbReference type="PANTHER" id="PTHR22773">
    <property type="entry name" value="NADH DEHYDROGENASE"/>
    <property type="match status" value="1"/>
</dbReference>
<feature type="transmembrane region" description="Helical" evidence="5">
    <location>
        <begin position="202"/>
        <end position="226"/>
    </location>
</feature>
<keyword evidence="5" id="KW-0813">Transport</keyword>
<comment type="function">
    <text evidence="5">NDH-1 shuttles electrons from NADH, via FMN and iron-sulfur (Fe-S) centers, to quinones in the respiratory chain. The immediate electron acceptor for the enzyme in this species is believed to be ubiquinone. Couples the redox reaction to proton translocation (for every two electrons transferred, four hydrogen ions are translocated across the cytoplasmic membrane), and thus conserves the redox energy in a proton gradient.</text>
</comment>
<evidence type="ECO:0000256" key="2">
    <source>
        <dbReference type="ARBA" id="ARBA00022692"/>
    </source>
</evidence>
<keyword evidence="5" id="KW-1278">Translocase</keyword>
<dbReference type="GO" id="GO:0042773">
    <property type="term" value="P:ATP synthesis coupled electron transport"/>
    <property type="evidence" value="ECO:0007669"/>
    <property type="project" value="InterPro"/>
</dbReference>
<dbReference type="PRINTS" id="PR01434">
    <property type="entry name" value="NADHDHGNASE5"/>
</dbReference>
<gene>
    <name evidence="5" type="primary">nuoN</name>
    <name evidence="8" type="ORF">DU000_04855</name>
</gene>
<keyword evidence="5" id="KW-0830">Ubiquinone</keyword>
<dbReference type="GO" id="GO:0008137">
    <property type="term" value="F:NADH dehydrogenase (ubiquinone) activity"/>
    <property type="evidence" value="ECO:0007669"/>
    <property type="project" value="InterPro"/>
</dbReference>
<keyword evidence="2 5" id="KW-0812">Transmembrane</keyword>
<accession>A0A368L504</accession>
<feature type="transmembrane region" description="Helical" evidence="5">
    <location>
        <begin position="455"/>
        <end position="483"/>
    </location>
</feature>
<dbReference type="Proteomes" id="UP000252357">
    <property type="component" value="Unassembled WGS sequence"/>
</dbReference>
<feature type="transmembrane region" description="Helical" evidence="5">
    <location>
        <begin position="127"/>
        <end position="144"/>
    </location>
</feature>
<keyword evidence="3 5" id="KW-1133">Transmembrane helix</keyword>
<dbReference type="InterPro" id="IPR010096">
    <property type="entry name" value="NADH-Q_OxRdtase_suN/2"/>
</dbReference>
<feature type="transmembrane region" description="Helical" evidence="5">
    <location>
        <begin position="6"/>
        <end position="26"/>
    </location>
</feature>
<evidence type="ECO:0000256" key="1">
    <source>
        <dbReference type="ARBA" id="ARBA00004127"/>
    </source>
</evidence>
<dbReference type="EMBL" id="QPGB01000002">
    <property type="protein sequence ID" value="RCS58676.1"/>
    <property type="molecule type" value="Genomic_DNA"/>
</dbReference>
<dbReference type="InterPro" id="IPR001750">
    <property type="entry name" value="ND/Mrp_TM"/>
</dbReference>
<feature type="transmembrane region" description="Helical" evidence="5">
    <location>
        <begin position="238"/>
        <end position="259"/>
    </location>
</feature>
<comment type="similarity">
    <text evidence="5">Belongs to the complex I subunit 2 family.</text>
</comment>
<keyword evidence="8" id="KW-0560">Oxidoreductase</keyword>
<keyword evidence="5" id="KW-0520">NAD</keyword>
<dbReference type="GO" id="GO:0005886">
    <property type="term" value="C:plasma membrane"/>
    <property type="evidence" value="ECO:0007669"/>
    <property type="project" value="UniProtKB-SubCell"/>
</dbReference>
<feature type="transmembrane region" description="Helical" evidence="5">
    <location>
        <begin position="104"/>
        <end position="121"/>
    </location>
</feature>
<comment type="subunit">
    <text evidence="5">NDH-1 is composed of 14 different subunits. Subunits NuoA, H, J, K, L, M, N constitute the membrane sector of the complex.</text>
</comment>
<dbReference type="RefSeq" id="WP_114402762.1">
    <property type="nucleotide sequence ID" value="NZ_QPGB01000002.1"/>
</dbReference>
<evidence type="ECO:0000256" key="4">
    <source>
        <dbReference type="ARBA" id="ARBA00023136"/>
    </source>
</evidence>
<organism evidence="8 9">
    <name type="scientific">Parvibium lacunae</name>
    <dbReference type="NCBI Taxonomy" id="1888893"/>
    <lineage>
        <taxon>Bacteria</taxon>
        <taxon>Pseudomonadati</taxon>
        <taxon>Pseudomonadota</taxon>
        <taxon>Betaproteobacteria</taxon>
        <taxon>Burkholderiales</taxon>
        <taxon>Alcaligenaceae</taxon>
        <taxon>Parvibium</taxon>
    </lineage>
</organism>
<comment type="catalytic activity">
    <reaction evidence="5">
        <text>a quinone + NADH + 5 H(+)(in) = a quinol + NAD(+) + 4 H(+)(out)</text>
        <dbReference type="Rhea" id="RHEA:57888"/>
        <dbReference type="ChEBI" id="CHEBI:15378"/>
        <dbReference type="ChEBI" id="CHEBI:24646"/>
        <dbReference type="ChEBI" id="CHEBI:57540"/>
        <dbReference type="ChEBI" id="CHEBI:57945"/>
        <dbReference type="ChEBI" id="CHEBI:132124"/>
    </reaction>
</comment>
<dbReference type="Pfam" id="PF00361">
    <property type="entry name" value="Proton_antipo_M"/>
    <property type="match status" value="1"/>
</dbReference>
<sequence length="488" mass="52912">MNLLPLYPEICLLLSALLILILDLYLKDDQRNLTHWLSVVALGATALISYDYLRAGETVYAFNNMFVTDALSNLLKVLTLVAVMVTLCYGRLYTQQRDMFKGEYYVLALLATLGQMVMISANNLLTIYLGLELLSLSLYALVAIRRDTLACTEAAMKYFVLGALASGFLLYGMSMLYGATGSLDIGTINKAVTTIAPDNKMILVFALVFIVAGLAFKLGVVPFHMWVPDVYQGSPTAVTLLLSAAPKFAAFAITLRLLVEGMLPLAKDWQQMLMVLAVLSIGLGNLVAIAQKNIKRMLAYSTISHMGFMLLGLLSGVVNGNTFSASEAYSSALFYIVIYVLTTLGSFGILLLLARAGIEIEQIDDLKGLGKRHFGYAIVLLLLMFSLAGVPPTVGFYAKLVVLKATMNAGHIWLAILAVLFSLVGAFYYLRVVKVVFFDEPSDTEPLQASADARLILGVNGAAVLIFGLLPSGLLSLCGWVIVRTLAS</sequence>
<keyword evidence="4 5" id="KW-0472">Membrane</keyword>
<evidence type="ECO:0000256" key="6">
    <source>
        <dbReference type="RuleBase" id="RU000320"/>
    </source>
</evidence>
<dbReference type="NCBIfam" id="TIGR01770">
    <property type="entry name" value="NDH_I_N"/>
    <property type="match status" value="1"/>
</dbReference>
<feature type="domain" description="NADH:quinone oxidoreductase/Mrp antiporter transmembrane" evidence="7">
    <location>
        <begin position="121"/>
        <end position="422"/>
    </location>
</feature>
<dbReference type="AlphaFoldDB" id="A0A368L504"/>
<dbReference type="HAMAP" id="MF_00445">
    <property type="entry name" value="NDH1_NuoN_1"/>
    <property type="match status" value="1"/>
</dbReference>
<dbReference type="NCBIfam" id="NF004442">
    <property type="entry name" value="PRK05777.1-5"/>
    <property type="match status" value="1"/>
</dbReference>